<evidence type="ECO:0000313" key="3">
    <source>
        <dbReference type="EMBL" id="MBW4561715.1"/>
    </source>
</evidence>
<comment type="caution">
    <text evidence="3">The sequence shown here is derived from an EMBL/GenBank/DDBJ whole genome shotgun (WGS) entry which is preliminary data.</text>
</comment>
<keyword evidence="2" id="KW-1133">Transmembrane helix</keyword>
<name>A0A951PXI8_9NOST</name>
<feature type="transmembrane region" description="Helical" evidence="2">
    <location>
        <begin position="6"/>
        <end position="26"/>
    </location>
</feature>
<evidence type="ECO:0000256" key="2">
    <source>
        <dbReference type="SAM" id="Phobius"/>
    </source>
</evidence>
<feature type="region of interest" description="Disordered" evidence="1">
    <location>
        <begin position="224"/>
        <end position="247"/>
    </location>
</feature>
<gene>
    <name evidence="3" type="ORF">KME32_11275</name>
</gene>
<accession>A0A951PXI8</accession>
<keyword evidence="2" id="KW-0812">Transmembrane</keyword>
<feature type="transmembrane region" description="Helical" evidence="2">
    <location>
        <begin position="368"/>
        <end position="388"/>
    </location>
</feature>
<protein>
    <submittedName>
        <fullName evidence="3">Uncharacterized protein</fullName>
    </submittedName>
</protein>
<dbReference type="AlphaFoldDB" id="A0A951PXI8"/>
<feature type="transmembrane region" description="Helical" evidence="2">
    <location>
        <begin position="200"/>
        <end position="218"/>
    </location>
</feature>
<evidence type="ECO:0000256" key="1">
    <source>
        <dbReference type="SAM" id="MobiDB-lite"/>
    </source>
</evidence>
<feature type="transmembrane region" description="Helical" evidence="2">
    <location>
        <begin position="162"/>
        <end position="180"/>
    </location>
</feature>
<organism evidence="3 4">
    <name type="scientific">Mojavia pulchra JT2-VF2</name>
    <dbReference type="NCBI Taxonomy" id="287848"/>
    <lineage>
        <taxon>Bacteria</taxon>
        <taxon>Bacillati</taxon>
        <taxon>Cyanobacteriota</taxon>
        <taxon>Cyanophyceae</taxon>
        <taxon>Nostocales</taxon>
        <taxon>Nostocaceae</taxon>
    </lineage>
</organism>
<reference evidence="3" key="1">
    <citation type="submission" date="2021-05" db="EMBL/GenBank/DDBJ databases">
        <authorList>
            <person name="Pietrasiak N."/>
            <person name="Ward R."/>
            <person name="Stajich J.E."/>
            <person name="Kurbessoian T."/>
        </authorList>
    </citation>
    <scope>NUCLEOTIDE SEQUENCE</scope>
    <source>
        <strain evidence="3">JT2-VF2</strain>
    </source>
</reference>
<dbReference type="EMBL" id="JAHHHN010000005">
    <property type="protein sequence ID" value="MBW4561715.1"/>
    <property type="molecule type" value="Genomic_DNA"/>
</dbReference>
<keyword evidence="2" id="KW-0472">Membrane</keyword>
<sequence>MSKFKLYTLISTICMLSVVLYSFIGFSQSPQASVRLISPPQTSQILPFEAGASTPQYPAKLTLQAVDSAGKPLENTKFNLKIFTPPKTPWFTTDFPIVEGTKLLDIETIAPKGQLQLEQMLPIRGNYQLNVNVTPLVTNAFTPIQQTLTLSVAENSVKYRNFGILAVVLLIVGLGGGWVIGGRQEITPGEIAPQRVRLLLSGAIVVAIAALLFVNLSAEIAQSESSHTHTHDHHDHHTAVNEASSDNSGIARQQGLEVQLLGSVSATVGEPAGVQVKVIDQKTNQPAQDVLFNIKTTMLEDGWVSFAHQGIPNTTGEFTWEQGFFDGAPHKVEVEVAPQPNATRQFTPFLVQKIIDVEGVAPPLTTRLISLAYMTAFVIIGLLIGLRLRQNFLPNN</sequence>
<proteinExistence type="predicted"/>
<evidence type="ECO:0000313" key="4">
    <source>
        <dbReference type="Proteomes" id="UP000715781"/>
    </source>
</evidence>
<dbReference type="Proteomes" id="UP000715781">
    <property type="component" value="Unassembled WGS sequence"/>
</dbReference>
<feature type="compositionally biased region" description="Basic and acidic residues" evidence="1">
    <location>
        <begin position="226"/>
        <end position="239"/>
    </location>
</feature>
<reference evidence="3" key="2">
    <citation type="journal article" date="2022" name="Microbiol. Resour. Announc.">
        <title>Metagenome Sequencing to Explore Phylogenomics of Terrestrial Cyanobacteria.</title>
        <authorList>
            <person name="Ward R.D."/>
            <person name="Stajich J.E."/>
            <person name="Johansen J.R."/>
            <person name="Huntemann M."/>
            <person name="Clum A."/>
            <person name="Foster B."/>
            <person name="Foster B."/>
            <person name="Roux S."/>
            <person name="Palaniappan K."/>
            <person name="Varghese N."/>
            <person name="Mukherjee S."/>
            <person name="Reddy T.B.K."/>
            <person name="Daum C."/>
            <person name="Copeland A."/>
            <person name="Chen I.A."/>
            <person name="Ivanova N.N."/>
            <person name="Kyrpides N.C."/>
            <person name="Shapiro N."/>
            <person name="Eloe-Fadrosh E.A."/>
            <person name="Pietrasiak N."/>
        </authorList>
    </citation>
    <scope>NUCLEOTIDE SEQUENCE</scope>
    <source>
        <strain evidence="3">JT2-VF2</strain>
    </source>
</reference>